<dbReference type="AlphaFoldDB" id="A0A1A8XHW0"/>
<dbReference type="SUPFAM" id="SSF143120">
    <property type="entry name" value="YefM-like"/>
    <property type="match status" value="1"/>
</dbReference>
<dbReference type="InterPro" id="IPR036165">
    <property type="entry name" value="YefM-like_sf"/>
</dbReference>
<dbReference type="NCBIfam" id="TIGR01552">
    <property type="entry name" value="phd_fam"/>
    <property type="match status" value="1"/>
</dbReference>
<dbReference type="Proteomes" id="UP000199169">
    <property type="component" value="Unassembled WGS sequence"/>
</dbReference>
<dbReference type="STRING" id="1860102.ACCAA_1220005"/>
<protein>
    <submittedName>
        <fullName evidence="2">Prevent-host-death family protein</fullName>
    </submittedName>
</protein>
<evidence type="ECO:0000313" key="2">
    <source>
        <dbReference type="EMBL" id="SBT03952.1"/>
    </source>
</evidence>
<dbReference type="RefSeq" id="WP_186405751.1">
    <property type="nucleotide sequence ID" value="NZ_FLQX01000027.1"/>
</dbReference>
<proteinExistence type="inferred from homology"/>
<gene>
    <name evidence="2" type="ORF">ACCAA_1220005</name>
</gene>
<organism evidence="2 3">
    <name type="scientific">Candidatus Accumulibacter aalborgensis</name>
    <dbReference type="NCBI Taxonomy" id="1860102"/>
    <lineage>
        <taxon>Bacteria</taxon>
        <taxon>Pseudomonadati</taxon>
        <taxon>Pseudomonadota</taxon>
        <taxon>Betaproteobacteria</taxon>
        <taxon>Candidatus Accumulibacter</taxon>
    </lineage>
</organism>
<comment type="similarity">
    <text evidence="1">Belongs to the phD/YefM antitoxin family.</text>
</comment>
<evidence type="ECO:0000313" key="3">
    <source>
        <dbReference type="Proteomes" id="UP000199169"/>
    </source>
</evidence>
<name>A0A1A8XHW0_9PROT</name>
<reference evidence="2 3" key="1">
    <citation type="submission" date="2016-06" db="EMBL/GenBank/DDBJ databases">
        <authorList>
            <person name="Kjaerup R.B."/>
            <person name="Dalgaard T.S."/>
            <person name="Juul-Madsen H.R."/>
        </authorList>
    </citation>
    <scope>NUCLEOTIDE SEQUENCE [LARGE SCALE GENOMIC DNA]</scope>
    <source>
        <strain evidence="2">3</strain>
    </source>
</reference>
<keyword evidence="3" id="KW-1185">Reference proteome</keyword>
<sequence>MQFNMLEAKNQLSKLVQAALAGEDVVIANKGVPVVRLVKVGAQDSARKPGAWSALPKAQDDWDTPVTNAAIADALAGSELP</sequence>
<dbReference type="EMBL" id="FLQX01000027">
    <property type="protein sequence ID" value="SBT03952.1"/>
    <property type="molecule type" value="Genomic_DNA"/>
</dbReference>
<accession>A0A1A8XHW0</accession>
<evidence type="ECO:0000256" key="1">
    <source>
        <dbReference type="ARBA" id="ARBA00009981"/>
    </source>
</evidence>
<dbReference type="Gene3D" id="3.40.1620.10">
    <property type="entry name" value="YefM-like domain"/>
    <property type="match status" value="1"/>
</dbReference>